<evidence type="ECO:0000256" key="4">
    <source>
        <dbReference type="ARBA" id="ARBA00023157"/>
    </source>
</evidence>
<feature type="region of interest" description="Disordered" evidence="8">
    <location>
        <begin position="290"/>
        <end position="383"/>
    </location>
</feature>
<comment type="function">
    <text evidence="6">Secreted glycoprotein that is involved in various physiological processes, such as angiogenesis, regulation of the immune response, cell proliferation and differentiation. Plays a role in the development of the central nervous system, skeletal system, lungs, and ureter. Promotes endothelial cell survival, migration and differentiation into network structures in an AKT-dependent manner. Also promotes survival of cardiac myocytes. Initiates various signaling cascades by activating different receptors on the cell surface such as DIP2A, TLR4 or BMP receptors.</text>
</comment>
<keyword evidence="3 9" id="KW-0732">Signal</keyword>
<dbReference type="Pfam" id="PF23564">
    <property type="entry name" value="EF-hand_FSTL1"/>
    <property type="match status" value="1"/>
</dbReference>
<protein>
    <recommendedName>
        <fullName evidence="1">Follistatin-related protein 1</fullName>
    </recommendedName>
    <alternativeName>
        <fullName evidence="5">Follistatin-like protein 1</fullName>
    </alternativeName>
</protein>
<evidence type="ECO:0000256" key="3">
    <source>
        <dbReference type="ARBA" id="ARBA00022729"/>
    </source>
</evidence>
<dbReference type="SUPFAM" id="SSF57603">
    <property type="entry name" value="FnI-like domain"/>
    <property type="match status" value="1"/>
</dbReference>
<sequence>MLRIIGLVSLICLRFHGSLASNSEENALDLSLGEDECSMMVCRAGRECKVGADGEAACACLASCPDHFVPVCGSNNQSYDNFCLMHRDACLTGVHISLKKKGYCSNKSIKKKSSKKDNIKEENHFEPVVCFQWERDALRRQIINYFRHHTADQSWYRPDLKSYEKQFARFFMCDTTKDNFVDANELAACVTEVPFALRTTTATNELVKVLCVDAIIDSADTNSDWRMDFEEYKTLMDSSFQPKEKLCSLEGKKYEDGSQTKVDCNDCVCACGSWVCSSKKCDEELNEIDDVDEDEDLEDELDEDEDKSEDLTSTKDEVKILKIEEDIDLKIDDPDEDQPPKINSDDDDDMDDEDDEEDDDEDYDDEIDVKPIKKSKNKKKKSTDVAAFQFGELNPAVLFTV</sequence>
<dbReference type="InterPro" id="IPR050653">
    <property type="entry name" value="Prot_Inhib_GrowthFact_Antg"/>
</dbReference>
<evidence type="ECO:0000313" key="13">
    <source>
        <dbReference type="Proteomes" id="UP000076858"/>
    </source>
</evidence>
<proteinExistence type="predicted"/>
<dbReference type="InterPro" id="IPR036058">
    <property type="entry name" value="Kazal_dom_sf"/>
</dbReference>
<feature type="compositionally biased region" description="Basic and acidic residues" evidence="8">
    <location>
        <begin position="309"/>
        <end position="332"/>
    </location>
</feature>
<accession>A0A164LSQ3</accession>
<dbReference type="AlphaFoldDB" id="A0A164LSQ3"/>
<dbReference type="PANTHER" id="PTHR10913">
    <property type="entry name" value="FOLLISTATIN-RELATED"/>
    <property type="match status" value="1"/>
</dbReference>
<dbReference type="OrthoDB" id="126772at2759"/>
<dbReference type="STRING" id="35525.A0A164LSQ3"/>
<evidence type="ECO:0000313" key="12">
    <source>
        <dbReference type="EMBL" id="KZS04390.1"/>
    </source>
</evidence>
<evidence type="ECO:0000259" key="10">
    <source>
        <dbReference type="PROSITE" id="PS50222"/>
    </source>
</evidence>
<feature type="domain" description="EF-hand" evidence="10">
    <location>
        <begin position="207"/>
        <end position="242"/>
    </location>
</feature>
<evidence type="ECO:0000256" key="9">
    <source>
        <dbReference type="SAM" id="SignalP"/>
    </source>
</evidence>
<evidence type="ECO:0000256" key="8">
    <source>
        <dbReference type="SAM" id="MobiDB-lite"/>
    </source>
</evidence>
<evidence type="ECO:0000256" key="7">
    <source>
        <dbReference type="ARBA" id="ARBA00046973"/>
    </source>
</evidence>
<evidence type="ECO:0000256" key="5">
    <source>
        <dbReference type="ARBA" id="ARBA00042478"/>
    </source>
</evidence>
<dbReference type="Pfam" id="PF23244">
    <property type="entry name" value="VWF"/>
    <property type="match status" value="1"/>
</dbReference>
<dbReference type="Pfam" id="PF07648">
    <property type="entry name" value="Kazal_2"/>
    <property type="match status" value="1"/>
</dbReference>
<dbReference type="SUPFAM" id="SSF100895">
    <property type="entry name" value="Kazal-type serine protease inhibitors"/>
    <property type="match status" value="1"/>
</dbReference>
<keyword evidence="2" id="KW-0358">Heparin-binding</keyword>
<organism evidence="12 13">
    <name type="scientific">Daphnia magna</name>
    <dbReference type="NCBI Taxonomy" id="35525"/>
    <lineage>
        <taxon>Eukaryota</taxon>
        <taxon>Metazoa</taxon>
        <taxon>Ecdysozoa</taxon>
        <taxon>Arthropoda</taxon>
        <taxon>Crustacea</taxon>
        <taxon>Branchiopoda</taxon>
        <taxon>Diplostraca</taxon>
        <taxon>Cladocera</taxon>
        <taxon>Anomopoda</taxon>
        <taxon>Daphniidae</taxon>
        <taxon>Daphnia</taxon>
    </lineage>
</organism>
<dbReference type="Proteomes" id="UP000076858">
    <property type="component" value="Unassembled WGS sequence"/>
</dbReference>
<feature type="compositionally biased region" description="Basic residues" evidence="8">
    <location>
        <begin position="372"/>
        <end position="381"/>
    </location>
</feature>
<evidence type="ECO:0000259" key="11">
    <source>
        <dbReference type="PROSITE" id="PS51465"/>
    </source>
</evidence>
<dbReference type="GO" id="GO:0005509">
    <property type="term" value="F:calcium ion binding"/>
    <property type="evidence" value="ECO:0007669"/>
    <property type="project" value="InterPro"/>
</dbReference>
<feature type="signal peptide" evidence="9">
    <location>
        <begin position="1"/>
        <end position="20"/>
    </location>
</feature>
<dbReference type="GO" id="GO:0030154">
    <property type="term" value="P:cell differentiation"/>
    <property type="evidence" value="ECO:0007669"/>
    <property type="project" value="TreeGrafter"/>
</dbReference>
<dbReference type="Gene3D" id="3.30.60.30">
    <property type="match status" value="1"/>
</dbReference>
<dbReference type="InterPro" id="IPR002350">
    <property type="entry name" value="Kazal_dom"/>
</dbReference>
<gene>
    <name evidence="12" type="ORF">APZ42_032632</name>
</gene>
<dbReference type="PANTHER" id="PTHR10913:SF81">
    <property type="entry name" value="KAZAL-LIKE DOMAIN-CONTAINING PROTEIN"/>
    <property type="match status" value="1"/>
</dbReference>
<reference evidence="12 13" key="1">
    <citation type="submission" date="2016-03" db="EMBL/GenBank/DDBJ databases">
        <title>EvidentialGene: Evidence-directed Construction of Genes on Genomes.</title>
        <authorList>
            <person name="Gilbert D.G."/>
            <person name="Choi J.-H."/>
            <person name="Mockaitis K."/>
            <person name="Colbourne J."/>
            <person name="Pfrender M."/>
        </authorList>
    </citation>
    <scope>NUCLEOTIDE SEQUENCE [LARGE SCALE GENOMIC DNA]</scope>
    <source>
        <strain evidence="12 13">Xinb3</strain>
        <tissue evidence="12">Complete organism</tissue>
    </source>
</reference>
<dbReference type="PROSITE" id="PS50222">
    <property type="entry name" value="EF_HAND_2"/>
    <property type="match status" value="1"/>
</dbReference>
<evidence type="ECO:0000256" key="6">
    <source>
        <dbReference type="ARBA" id="ARBA00045812"/>
    </source>
</evidence>
<comment type="caution">
    <text evidence="12">The sequence shown here is derived from an EMBL/GenBank/DDBJ whole genome shotgun (WGS) entry which is preliminary data.</text>
</comment>
<dbReference type="EMBL" id="LRGB01003123">
    <property type="protein sequence ID" value="KZS04390.1"/>
    <property type="molecule type" value="Genomic_DNA"/>
</dbReference>
<dbReference type="GO" id="GO:0005615">
    <property type="term" value="C:extracellular space"/>
    <property type="evidence" value="ECO:0007669"/>
    <property type="project" value="TreeGrafter"/>
</dbReference>
<name>A0A164LSQ3_9CRUS</name>
<feature type="domain" description="Kazal-like" evidence="11">
    <location>
        <begin position="52"/>
        <end position="106"/>
    </location>
</feature>
<dbReference type="SMART" id="SM00280">
    <property type="entry name" value="KAZAL"/>
    <property type="match status" value="1"/>
</dbReference>
<dbReference type="InterPro" id="IPR011992">
    <property type="entry name" value="EF-hand-dom_pair"/>
</dbReference>
<evidence type="ECO:0000256" key="1">
    <source>
        <dbReference type="ARBA" id="ARBA00019697"/>
    </source>
</evidence>
<dbReference type="FunFam" id="3.30.60.30:FF:000124">
    <property type="entry name" value="Follistatin-related protein 1"/>
    <property type="match status" value="1"/>
</dbReference>
<dbReference type="PROSITE" id="PS51465">
    <property type="entry name" value="KAZAL_2"/>
    <property type="match status" value="1"/>
</dbReference>
<dbReference type="Gene3D" id="1.10.238.10">
    <property type="entry name" value="EF-hand"/>
    <property type="match status" value="1"/>
</dbReference>
<dbReference type="InterPro" id="IPR057020">
    <property type="entry name" value="EF-hand_FSTL1"/>
</dbReference>
<keyword evidence="4" id="KW-1015">Disulfide bond</keyword>
<feature type="compositionally biased region" description="Acidic residues" evidence="8">
    <location>
        <begin position="290"/>
        <end position="308"/>
    </location>
</feature>
<dbReference type="SUPFAM" id="SSF47473">
    <property type="entry name" value="EF-hand"/>
    <property type="match status" value="1"/>
</dbReference>
<dbReference type="InterPro" id="IPR002048">
    <property type="entry name" value="EF_hand_dom"/>
</dbReference>
<feature type="compositionally biased region" description="Acidic residues" evidence="8">
    <location>
        <begin position="345"/>
        <end position="367"/>
    </location>
</feature>
<keyword evidence="13" id="KW-1185">Reference proteome</keyword>
<feature type="chain" id="PRO_5007851546" description="Follistatin-related protein 1" evidence="9">
    <location>
        <begin position="21"/>
        <end position="401"/>
    </location>
</feature>
<dbReference type="GO" id="GO:0008201">
    <property type="term" value="F:heparin binding"/>
    <property type="evidence" value="ECO:0007669"/>
    <property type="project" value="UniProtKB-KW"/>
</dbReference>
<evidence type="ECO:0000256" key="2">
    <source>
        <dbReference type="ARBA" id="ARBA00022674"/>
    </source>
</evidence>
<comment type="subunit">
    <text evidence="7">Homodimer. Interacts with SCN10A. Interacts with DIP2A; DIP2A may act as a cell surface receptor for FSTL1. Interacts with BMP4. Interacts with CD14; this interaction promotes TL4-mediated signaling cascade.</text>
</comment>
<dbReference type="GO" id="GO:0030510">
    <property type="term" value="P:regulation of BMP signaling pathway"/>
    <property type="evidence" value="ECO:0007669"/>
    <property type="project" value="TreeGrafter"/>
</dbReference>